<accession>A0A8T0GRX0</accession>
<keyword evidence="2" id="KW-0131">Cell cycle</keyword>
<keyword evidence="5" id="KW-1185">Reference proteome</keyword>
<dbReference type="InterPro" id="IPR032675">
    <property type="entry name" value="LRR_dom_sf"/>
</dbReference>
<dbReference type="Pfam" id="PF13516">
    <property type="entry name" value="LRR_6"/>
    <property type="match status" value="2"/>
</dbReference>
<comment type="similarity">
    <text evidence="1">Belongs to the SAPS family.</text>
</comment>
<comment type="caution">
    <text evidence="4">The sequence shown here is derived from an EMBL/GenBank/DDBJ whole genome shotgun (WGS) entry which is preliminary data.</text>
</comment>
<evidence type="ECO:0000313" key="5">
    <source>
        <dbReference type="Proteomes" id="UP000822688"/>
    </source>
</evidence>
<dbReference type="AlphaFoldDB" id="A0A8T0GRX0"/>
<gene>
    <name evidence="4" type="ORF">KC19_9G024200</name>
</gene>
<name>A0A8T0GRX0_CERPU</name>
<sequence>MEKDIEAELEEEESPLPSPLPDVEMLPPDTADKRYALTLEAMRNDENFLWMQLSKCRITDKRTRKLFAALKDNTSVTSIDLSDNVITDEGMNFLTGVLAVGMAPNLIHINLRGNPISSKGRELLAGLYHLRNQLLVEYDMDEEPSEERESDLSMRNDWQESFPRNKWIGNCTEAGGPEDPEATNLFAGAQRQRACNPRILEEQAEALVQALQQSSTKSTSTAEFAPNLKQLGGILTQLLELHRAHLAEWTSLDQLPKGIKEVVENVKTLVFILDVTPAPHQSQRRTEEASAGLHRIAVVNVLGELLEAGCPVMDSQLLAQTVPGRLVALFFQYPWNSILQGSLCKCFLAVLGRPGTPLCSAALTGSSGLISLCAKVGSECAALSMGRRPGYGGYIVKLSRTLQVLGEKEASINELLHQSEEWTTYAGADGPLSKLVAEQTGDLGGPKPLLSRSMASFFQNDPSRSSAAFEQLRGLFLPFMQDRRPLDVQVKSEAY</sequence>
<dbReference type="Gene3D" id="3.80.10.10">
    <property type="entry name" value="Ribonuclease Inhibitor"/>
    <property type="match status" value="1"/>
</dbReference>
<organism evidence="4 5">
    <name type="scientific">Ceratodon purpureus</name>
    <name type="common">Fire moss</name>
    <name type="synonym">Dicranum purpureum</name>
    <dbReference type="NCBI Taxonomy" id="3225"/>
    <lineage>
        <taxon>Eukaryota</taxon>
        <taxon>Viridiplantae</taxon>
        <taxon>Streptophyta</taxon>
        <taxon>Embryophyta</taxon>
        <taxon>Bryophyta</taxon>
        <taxon>Bryophytina</taxon>
        <taxon>Bryopsida</taxon>
        <taxon>Dicranidae</taxon>
        <taxon>Pseudoditrichales</taxon>
        <taxon>Ditrichaceae</taxon>
        <taxon>Ceratodon</taxon>
    </lineage>
</organism>
<dbReference type="GO" id="GO:0019888">
    <property type="term" value="F:protein phosphatase regulator activity"/>
    <property type="evidence" value="ECO:0007669"/>
    <property type="project" value="TreeGrafter"/>
</dbReference>
<dbReference type="GO" id="GO:0019903">
    <property type="term" value="F:protein phosphatase binding"/>
    <property type="evidence" value="ECO:0007669"/>
    <property type="project" value="InterPro"/>
</dbReference>
<dbReference type="InterPro" id="IPR007587">
    <property type="entry name" value="SAPS"/>
</dbReference>
<dbReference type="PANTHER" id="PTHR12634">
    <property type="entry name" value="SIT4 YEAST -ASSOCIATING PROTEIN-RELATED"/>
    <property type="match status" value="1"/>
</dbReference>
<evidence type="ECO:0000256" key="3">
    <source>
        <dbReference type="SAM" id="MobiDB-lite"/>
    </source>
</evidence>
<dbReference type="Proteomes" id="UP000822688">
    <property type="component" value="Chromosome 9"/>
</dbReference>
<dbReference type="PANTHER" id="PTHR12634:SF8">
    <property type="entry name" value="FIERY MOUNTAIN, ISOFORM D"/>
    <property type="match status" value="1"/>
</dbReference>
<dbReference type="SUPFAM" id="SSF52047">
    <property type="entry name" value="RNI-like"/>
    <property type="match status" value="1"/>
</dbReference>
<evidence type="ECO:0000256" key="1">
    <source>
        <dbReference type="ARBA" id="ARBA00006180"/>
    </source>
</evidence>
<dbReference type="InterPro" id="IPR001611">
    <property type="entry name" value="Leu-rich_rpt"/>
</dbReference>
<evidence type="ECO:0000256" key="2">
    <source>
        <dbReference type="ARBA" id="ARBA00023306"/>
    </source>
</evidence>
<protein>
    <submittedName>
        <fullName evidence="4">Uncharacterized protein</fullName>
    </submittedName>
</protein>
<proteinExistence type="inferred from homology"/>
<reference evidence="4" key="1">
    <citation type="submission" date="2020-06" db="EMBL/GenBank/DDBJ databases">
        <title>WGS assembly of Ceratodon purpureus strain R40.</title>
        <authorList>
            <person name="Carey S.B."/>
            <person name="Jenkins J."/>
            <person name="Shu S."/>
            <person name="Lovell J.T."/>
            <person name="Sreedasyam A."/>
            <person name="Maumus F."/>
            <person name="Tiley G.P."/>
            <person name="Fernandez-Pozo N."/>
            <person name="Barry K."/>
            <person name="Chen C."/>
            <person name="Wang M."/>
            <person name="Lipzen A."/>
            <person name="Daum C."/>
            <person name="Saski C.A."/>
            <person name="Payton A.C."/>
            <person name="Mcbreen J.C."/>
            <person name="Conrad R.E."/>
            <person name="Kollar L.M."/>
            <person name="Olsson S."/>
            <person name="Huttunen S."/>
            <person name="Landis J.B."/>
            <person name="Wickett N.J."/>
            <person name="Johnson M.G."/>
            <person name="Rensing S.A."/>
            <person name="Grimwood J."/>
            <person name="Schmutz J."/>
            <person name="Mcdaniel S.F."/>
        </authorList>
    </citation>
    <scope>NUCLEOTIDE SEQUENCE</scope>
    <source>
        <strain evidence="4">R40</strain>
    </source>
</reference>
<evidence type="ECO:0000313" key="4">
    <source>
        <dbReference type="EMBL" id="KAG0560914.1"/>
    </source>
</evidence>
<feature type="region of interest" description="Disordered" evidence="3">
    <location>
        <begin position="1"/>
        <end position="27"/>
    </location>
</feature>
<dbReference type="EMBL" id="CM026430">
    <property type="protein sequence ID" value="KAG0560914.1"/>
    <property type="molecule type" value="Genomic_DNA"/>
</dbReference>